<feature type="signal peptide" evidence="2">
    <location>
        <begin position="1"/>
        <end position="18"/>
    </location>
</feature>
<name>A0A139A8H8_GONPJ</name>
<evidence type="ECO:0000256" key="2">
    <source>
        <dbReference type="SAM" id="SignalP"/>
    </source>
</evidence>
<dbReference type="Gene3D" id="1.20.1740.10">
    <property type="entry name" value="Amino acid/polyamine transporter I"/>
    <property type="match status" value="1"/>
</dbReference>
<keyword evidence="2" id="KW-0732">Signal</keyword>
<gene>
    <name evidence="3" type="ORF">M427DRAFT_46060</name>
</gene>
<evidence type="ECO:0000256" key="1">
    <source>
        <dbReference type="SAM" id="Phobius"/>
    </source>
</evidence>
<feature type="chain" id="PRO_5007296030" description="Amino acid permease/ SLC12A domain-containing protein" evidence="2">
    <location>
        <begin position="19"/>
        <end position="320"/>
    </location>
</feature>
<keyword evidence="4" id="KW-1185">Reference proteome</keyword>
<feature type="transmembrane region" description="Helical" evidence="1">
    <location>
        <begin position="168"/>
        <end position="192"/>
    </location>
</feature>
<dbReference type="EMBL" id="KQ965783">
    <property type="protein sequence ID" value="KXS12988.1"/>
    <property type="molecule type" value="Genomic_DNA"/>
</dbReference>
<keyword evidence="1" id="KW-0812">Transmembrane</keyword>
<dbReference type="AlphaFoldDB" id="A0A139A8H8"/>
<evidence type="ECO:0008006" key="5">
    <source>
        <dbReference type="Google" id="ProtNLM"/>
    </source>
</evidence>
<keyword evidence="1" id="KW-1133">Transmembrane helix</keyword>
<proteinExistence type="predicted"/>
<dbReference type="OrthoDB" id="3900342at2759"/>
<keyword evidence="1" id="KW-0472">Membrane</keyword>
<sequence>MAAGIWTSSLCWAELTSALPFAGGLTTWGNAAFGSIGGTIMGQLSNITLTAFLNLMDGLQGLIRDRWIHLIRRGRIHQLCFLKFGRSHLNQPCSPLGRKVGVLGDENVCDCHALFHPPLVLPHRQVRENFLDRGVFTISTSLDPVLVLNMNAGLNVPYDPRSPTRRGLYFTGLWALFGAIFAAIYATSRMIYANARGGYLPSWLALTTSTNHSLVIAQVASSIVTYVIALIVGFAVIQLHTWYVEGIPIRNRFILTIDFVTALQILIYLGIVYEQLTNLFQALVYIQIARARCPPYPALISYRWGSQEPFLQLLSYSLAS</sequence>
<organism evidence="3 4">
    <name type="scientific">Gonapodya prolifera (strain JEL478)</name>
    <name type="common">Monoblepharis prolifera</name>
    <dbReference type="NCBI Taxonomy" id="1344416"/>
    <lineage>
        <taxon>Eukaryota</taxon>
        <taxon>Fungi</taxon>
        <taxon>Fungi incertae sedis</taxon>
        <taxon>Chytridiomycota</taxon>
        <taxon>Chytridiomycota incertae sedis</taxon>
        <taxon>Monoblepharidomycetes</taxon>
        <taxon>Monoblepharidales</taxon>
        <taxon>Gonapodyaceae</taxon>
        <taxon>Gonapodya</taxon>
    </lineage>
</organism>
<feature type="transmembrane region" description="Helical" evidence="1">
    <location>
        <begin position="253"/>
        <end position="273"/>
    </location>
</feature>
<reference evidence="3 4" key="1">
    <citation type="journal article" date="2015" name="Genome Biol. Evol.">
        <title>Phylogenomic analyses indicate that early fungi evolved digesting cell walls of algal ancestors of land plants.</title>
        <authorList>
            <person name="Chang Y."/>
            <person name="Wang S."/>
            <person name="Sekimoto S."/>
            <person name="Aerts A.L."/>
            <person name="Choi C."/>
            <person name="Clum A."/>
            <person name="LaButti K.M."/>
            <person name="Lindquist E.A."/>
            <person name="Yee Ngan C."/>
            <person name="Ohm R.A."/>
            <person name="Salamov A.A."/>
            <person name="Grigoriev I.V."/>
            <person name="Spatafora J.W."/>
            <person name="Berbee M.L."/>
        </authorList>
    </citation>
    <scope>NUCLEOTIDE SEQUENCE [LARGE SCALE GENOMIC DNA]</scope>
    <source>
        <strain evidence="3 4">JEL478</strain>
    </source>
</reference>
<protein>
    <recommendedName>
        <fullName evidence="5">Amino acid permease/ SLC12A domain-containing protein</fullName>
    </recommendedName>
</protein>
<feature type="transmembrane region" description="Helical" evidence="1">
    <location>
        <begin position="212"/>
        <end position="241"/>
    </location>
</feature>
<evidence type="ECO:0000313" key="3">
    <source>
        <dbReference type="EMBL" id="KXS12988.1"/>
    </source>
</evidence>
<evidence type="ECO:0000313" key="4">
    <source>
        <dbReference type="Proteomes" id="UP000070544"/>
    </source>
</evidence>
<dbReference type="Proteomes" id="UP000070544">
    <property type="component" value="Unassembled WGS sequence"/>
</dbReference>
<accession>A0A139A8H8</accession>